<gene>
    <name evidence="1" type="ORF">MANES_11G024650v8</name>
</gene>
<sequence>MNALYRYYRHKLKKKYFDSKATYSLRLRNKPKDMDVKDWKYLVNLWTENAFQERSNKNKTNRCKRSMPPYTGTKSFARLRDHMEKFQQLKKQREEGQISLDDDAMFVDVLGPEKNGYVRAYGLGKNVTEYFGARPTKIELLRQLDTSRREANERVQQIQEEASEQVNDVKKQMDEKLAEMNRIWEHKFKMLLEKNNNIASVSD</sequence>
<dbReference type="Proteomes" id="UP000091857">
    <property type="component" value="Chromosome 11"/>
</dbReference>
<evidence type="ECO:0000313" key="2">
    <source>
        <dbReference type="Proteomes" id="UP000091857"/>
    </source>
</evidence>
<dbReference type="EMBL" id="CM004397">
    <property type="protein sequence ID" value="KAG8643303.1"/>
    <property type="molecule type" value="Genomic_DNA"/>
</dbReference>
<evidence type="ECO:0000313" key="1">
    <source>
        <dbReference type="EMBL" id="KAG8643303.1"/>
    </source>
</evidence>
<protein>
    <submittedName>
        <fullName evidence="1">Uncharacterized protein</fullName>
    </submittedName>
</protein>
<comment type="caution">
    <text evidence="1">The sequence shown here is derived from an EMBL/GenBank/DDBJ whole genome shotgun (WGS) entry which is preliminary data.</text>
</comment>
<organism evidence="1 2">
    <name type="scientific">Manihot esculenta</name>
    <name type="common">Cassava</name>
    <name type="synonym">Jatropha manihot</name>
    <dbReference type="NCBI Taxonomy" id="3983"/>
    <lineage>
        <taxon>Eukaryota</taxon>
        <taxon>Viridiplantae</taxon>
        <taxon>Streptophyta</taxon>
        <taxon>Embryophyta</taxon>
        <taxon>Tracheophyta</taxon>
        <taxon>Spermatophyta</taxon>
        <taxon>Magnoliopsida</taxon>
        <taxon>eudicotyledons</taxon>
        <taxon>Gunneridae</taxon>
        <taxon>Pentapetalae</taxon>
        <taxon>rosids</taxon>
        <taxon>fabids</taxon>
        <taxon>Malpighiales</taxon>
        <taxon>Euphorbiaceae</taxon>
        <taxon>Crotonoideae</taxon>
        <taxon>Manihoteae</taxon>
        <taxon>Manihot</taxon>
    </lineage>
</organism>
<keyword evidence="2" id="KW-1185">Reference proteome</keyword>
<proteinExistence type="predicted"/>
<accession>A0ACB7GSF6</accession>
<reference evidence="2" key="1">
    <citation type="journal article" date="2016" name="Nat. Biotechnol.">
        <title>Sequencing wild and cultivated cassava and related species reveals extensive interspecific hybridization and genetic diversity.</title>
        <authorList>
            <person name="Bredeson J.V."/>
            <person name="Lyons J.B."/>
            <person name="Prochnik S.E."/>
            <person name="Wu G.A."/>
            <person name="Ha C.M."/>
            <person name="Edsinger-Gonzales E."/>
            <person name="Grimwood J."/>
            <person name="Schmutz J."/>
            <person name="Rabbi I.Y."/>
            <person name="Egesi C."/>
            <person name="Nauluvula P."/>
            <person name="Lebot V."/>
            <person name="Ndunguru J."/>
            <person name="Mkamilo G."/>
            <person name="Bart R.S."/>
            <person name="Setter T.L."/>
            <person name="Gleadow R.M."/>
            <person name="Kulakow P."/>
            <person name="Ferguson M.E."/>
            <person name="Rounsley S."/>
            <person name="Rokhsar D.S."/>
        </authorList>
    </citation>
    <scope>NUCLEOTIDE SEQUENCE [LARGE SCALE GENOMIC DNA]</scope>
    <source>
        <strain evidence="2">cv. AM560-2</strain>
    </source>
</reference>
<name>A0ACB7GSF6_MANES</name>